<dbReference type="InterPro" id="IPR003961">
    <property type="entry name" value="FN3_dom"/>
</dbReference>
<dbReference type="SUPFAM" id="SSF49265">
    <property type="entry name" value="Fibronectin type III"/>
    <property type="match status" value="1"/>
</dbReference>
<dbReference type="Gene3D" id="2.60.40.10">
    <property type="entry name" value="Immunoglobulins"/>
    <property type="match status" value="2"/>
</dbReference>
<proteinExistence type="predicted"/>
<dbReference type="RefSeq" id="WP_260311054.1">
    <property type="nucleotide sequence ID" value="NZ_CP011859.1"/>
</dbReference>
<evidence type="ECO:0000313" key="2">
    <source>
        <dbReference type="Proteomes" id="UP000189883"/>
    </source>
</evidence>
<dbReference type="EMBL" id="CP011859">
    <property type="protein sequence ID" value="AQY23204.1"/>
    <property type="molecule type" value="Genomic_DNA"/>
</dbReference>
<dbReference type="CDD" id="cd00063">
    <property type="entry name" value="FN3"/>
    <property type="match status" value="1"/>
</dbReference>
<protein>
    <submittedName>
        <fullName evidence="1">Uncharacterized protein</fullName>
    </submittedName>
</protein>
<accession>A0A1S7DVS3</accession>
<dbReference type="InterPro" id="IPR036116">
    <property type="entry name" value="FN3_sf"/>
</dbReference>
<reference evidence="1 2" key="1">
    <citation type="submission" date="2015-06" db="EMBL/GenBank/DDBJ databases">
        <title>R. anatipestifer strain HXb2 is the most virulent strain so far, and the genome sequence would help us uncover the pathogenesis.</title>
        <authorList>
            <person name="Hu Q."/>
            <person name="Qi J."/>
            <person name="Bo H."/>
            <person name="Liu G."/>
            <person name="Tao M."/>
            <person name="Ding Y."/>
            <person name="Xue Y."/>
        </authorList>
    </citation>
    <scope>NUCLEOTIDE SEQUENCE [LARGE SCALE GENOMIC DNA]</scope>
    <source>
        <strain evidence="1 2">HXb2</strain>
    </source>
</reference>
<organism evidence="1 2">
    <name type="scientific">Riemerella anatipestifer</name>
    <name type="common">Moraxella anatipestifer</name>
    <dbReference type="NCBI Taxonomy" id="34085"/>
    <lineage>
        <taxon>Bacteria</taxon>
        <taxon>Pseudomonadati</taxon>
        <taxon>Bacteroidota</taxon>
        <taxon>Flavobacteriia</taxon>
        <taxon>Flavobacteriales</taxon>
        <taxon>Weeksellaceae</taxon>
        <taxon>Riemerella</taxon>
    </lineage>
</organism>
<sequence length="486" mass="51926">MFFSFHNAQRVTSTKIYNGGYSSTVQLLAADNPNVVLQENATGNFSNLPAGTYITRMKITMPSWCTDYNYYVPGSTITLTGAASGPRVSVLATTCEIDNVARGTAYLSLSGVMPYTIRYKESGTAAWTVVTNVSVSKYTIENLIPNKTYDVNITDACGSSLDAGFNVGVIADYLIENPVHPCIGSPYTLVGKEFPGATYEWINPSGTVVSTTKDYAIASYNSSYDGTYKLKMTWDGCVVRTMEISVYSTLCGGPISQASISGHVFNDLNGLDDNTVNGTGIGVADGTQLYITAYTADENGENGTIITTVKVNSDGSYTIPGLVSGRFYKLIVTTNPLGAEDSTSSLPSGWVSTGENIGIGVGNDGKVDGQLVVYSLSEDNANFGIRKEFCFKPANVSGVALDSRFGVTTLGRAGDNGVGNNWPMERKGAHMVLEGKEVGFVLNRVNPSDIQNPVEGMLVYDTVKDCISLYDGSSWRCLTKKGCPDL</sequence>
<dbReference type="InterPro" id="IPR013783">
    <property type="entry name" value="Ig-like_fold"/>
</dbReference>
<dbReference type="Proteomes" id="UP000189883">
    <property type="component" value="Chromosome"/>
</dbReference>
<dbReference type="AlphaFoldDB" id="A0A1S7DVS3"/>
<gene>
    <name evidence="1" type="ORF">AB406_2270</name>
</gene>
<name>A0A1S7DVS3_RIEAN</name>
<evidence type="ECO:0000313" key="1">
    <source>
        <dbReference type="EMBL" id="AQY23204.1"/>
    </source>
</evidence>